<keyword evidence="5 9" id="KW-0812">Transmembrane</keyword>
<dbReference type="SUPFAM" id="SSF53448">
    <property type="entry name" value="Nucleotide-diphospho-sugar transferases"/>
    <property type="match status" value="1"/>
</dbReference>
<dbReference type="PANTHER" id="PTHR48090:SF1">
    <property type="entry name" value="PROPHAGE BACTOPRENOL GLUCOSYL TRANSFERASE HOMOLOG"/>
    <property type="match status" value="1"/>
</dbReference>
<evidence type="ECO:0000256" key="2">
    <source>
        <dbReference type="ARBA" id="ARBA00022475"/>
    </source>
</evidence>
<accession>A0A7W3V1D5</accession>
<keyword evidence="4" id="KW-0808">Transferase</keyword>
<keyword evidence="6 9" id="KW-1133">Transmembrane helix</keyword>
<dbReference type="FunFam" id="3.90.550.10:FF:000079">
    <property type="entry name" value="Probable glycosyl transferase"/>
    <property type="match status" value="1"/>
</dbReference>
<comment type="subcellular location">
    <subcellularLocation>
        <location evidence="1">Cell membrane</location>
        <topology evidence="1">Multi-pass membrane protein</topology>
    </subcellularLocation>
</comment>
<dbReference type="InterPro" id="IPR001173">
    <property type="entry name" value="Glyco_trans_2-like"/>
</dbReference>
<dbReference type="PANTHER" id="PTHR48090">
    <property type="entry name" value="UNDECAPRENYL-PHOSPHATE 4-DEOXY-4-FORMAMIDO-L-ARABINOSE TRANSFERASE-RELATED"/>
    <property type="match status" value="1"/>
</dbReference>
<protein>
    <submittedName>
        <fullName evidence="11">Glycosyltransferase family 2 protein</fullName>
    </submittedName>
</protein>
<evidence type="ECO:0000313" key="12">
    <source>
        <dbReference type="Proteomes" id="UP000550609"/>
    </source>
</evidence>
<gene>
    <name evidence="11" type="ORF">H4O09_11400</name>
</gene>
<keyword evidence="2" id="KW-1003">Cell membrane</keyword>
<evidence type="ECO:0000256" key="3">
    <source>
        <dbReference type="ARBA" id="ARBA00022676"/>
    </source>
</evidence>
<dbReference type="Proteomes" id="UP000550609">
    <property type="component" value="Unassembled WGS sequence"/>
</dbReference>
<dbReference type="InterPro" id="IPR050256">
    <property type="entry name" value="Glycosyltransferase_2"/>
</dbReference>
<dbReference type="InterPro" id="IPR029044">
    <property type="entry name" value="Nucleotide-diphossugar_trans"/>
</dbReference>
<evidence type="ECO:0000256" key="5">
    <source>
        <dbReference type="ARBA" id="ARBA00022692"/>
    </source>
</evidence>
<dbReference type="Gene3D" id="3.90.550.10">
    <property type="entry name" value="Spore Coat Polysaccharide Biosynthesis Protein SpsA, Chain A"/>
    <property type="match status" value="1"/>
</dbReference>
<dbReference type="GO" id="GO:0016757">
    <property type="term" value="F:glycosyltransferase activity"/>
    <property type="evidence" value="ECO:0007669"/>
    <property type="project" value="UniProtKB-KW"/>
</dbReference>
<organism evidence="11 12">
    <name type="scientific">Stenotrophomonas koreensis</name>
    <dbReference type="NCBI Taxonomy" id="266128"/>
    <lineage>
        <taxon>Bacteria</taxon>
        <taxon>Pseudomonadati</taxon>
        <taxon>Pseudomonadota</taxon>
        <taxon>Gammaproteobacteria</taxon>
        <taxon>Lysobacterales</taxon>
        <taxon>Lysobacteraceae</taxon>
        <taxon>Stenotrophomonas</taxon>
    </lineage>
</organism>
<evidence type="ECO:0000256" key="6">
    <source>
        <dbReference type="ARBA" id="ARBA00022989"/>
    </source>
</evidence>
<feature type="domain" description="Glycosyltransferase 2-like" evidence="10">
    <location>
        <begin position="24"/>
        <end position="185"/>
    </location>
</feature>
<comment type="caution">
    <text evidence="11">The sequence shown here is derived from an EMBL/GenBank/DDBJ whole genome shotgun (WGS) entry which is preliminary data.</text>
</comment>
<evidence type="ECO:0000313" key="11">
    <source>
        <dbReference type="EMBL" id="MBB1117655.1"/>
    </source>
</evidence>
<sequence length="339" mass="36910">MNLEPAALPMTPIPAPSDLPLKLTVVVAAFNEAQALPLLHPRIQAALALVDGLQGRVLYVDDGSSDDTWSVLQALAAADSRVSLLRLSRNFGKEVALTAGLDQVSEGAALILDADGQDPPELLPQFVQLWQQGFDNVHGTRIAREGEGWLKRVTAALFYRVIGRLSRTPIPADTGDFRLLSPRALAALRQLRERQRFMKGLFGWVGFRHVALPYRREPRMAGGSKFGFWKLWNFALDGVTGFSTAPLRVATYLGLATAGLAFAFAIWVVGKALLFGDRVAGWPTMMAVILLLGGVQLIALGLIGEYLGRLYEEAKQRPLYLVESWLPAGSPPCAADERA</sequence>
<dbReference type="CDD" id="cd04187">
    <property type="entry name" value="DPM1_like_bac"/>
    <property type="match status" value="1"/>
</dbReference>
<keyword evidence="3" id="KW-0328">Glycosyltransferase</keyword>
<comment type="similarity">
    <text evidence="8">Belongs to the glycosyltransferase 2 family. GtrB subfamily.</text>
</comment>
<proteinExistence type="inferred from homology"/>
<dbReference type="EMBL" id="JACIUV010000005">
    <property type="protein sequence ID" value="MBB1117655.1"/>
    <property type="molecule type" value="Genomic_DNA"/>
</dbReference>
<dbReference type="AlphaFoldDB" id="A0A7W3V1D5"/>
<dbReference type="GO" id="GO:0005886">
    <property type="term" value="C:plasma membrane"/>
    <property type="evidence" value="ECO:0007669"/>
    <property type="project" value="UniProtKB-SubCell"/>
</dbReference>
<evidence type="ECO:0000256" key="7">
    <source>
        <dbReference type="ARBA" id="ARBA00023136"/>
    </source>
</evidence>
<dbReference type="Pfam" id="PF00535">
    <property type="entry name" value="Glycos_transf_2"/>
    <property type="match status" value="1"/>
</dbReference>
<name>A0A7W3V1D5_9GAMM</name>
<evidence type="ECO:0000256" key="9">
    <source>
        <dbReference type="SAM" id="Phobius"/>
    </source>
</evidence>
<evidence type="ECO:0000259" key="10">
    <source>
        <dbReference type="Pfam" id="PF00535"/>
    </source>
</evidence>
<feature type="transmembrane region" description="Helical" evidence="9">
    <location>
        <begin position="249"/>
        <end position="270"/>
    </location>
</feature>
<evidence type="ECO:0000256" key="8">
    <source>
        <dbReference type="ARBA" id="ARBA00038152"/>
    </source>
</evidence>
<evidence type="ECO:0000256" key="1">
    <source>
        <dbReference type="ARBA" id="ARBA00004651"/>
    </source>
</evidence>
<evidence type="ECO:0000256" key="4">
    <source>
        <dbReference type="ARBA" id="ARBA00022679"/>
    </source>
</evidence>
<keyword evidence="7 9" id="KW-0472">Membrane</keyword>
<reference evidence="11 12" key="1">
    <citation type="submission" date="2020-08" db="EMBL/GenBank/DDBJ databases">
        <title>Stenotrophomonas sp. W1S232.</title>
        <authorList>
            <person name="Deng Y."/>
        </authorList>
    </citation>
    <scope>NUCLEOTIDE SEQUENCE [LARGE SCALE GENOMIC DNA]</scope>
    <source>
        <strain evidence="11 12">W1S232</strain>
    </source>
</reference>
<feature type="transmembrane region" description="Helical" evidence="9">
    <location>
        <begin position="282"/>
        <end position="307"/>
    </location>
</feature>